<gene>
    <name evidence="1" type="ORF">GCM10011374_36270</name>
</gene>
<comment type="caution">
    <text evidence="1">The sequence shown here is derived from an EMBL/GenBank/DDBJ whole genome shotgun (WGS) entry which is preliminary data.</text>
</comment>
<evidence type="ECO:0000313" key="2">
    <source>
        <dbReference type="Proteomes" id="UP000638848"/>
    </source>
</evidence>
<name>A0A917H6H1_9MICC</name>
<dbReference type="AlphaFoldDB" id="A0A917H6H1"/>
<reference evidence="1" key="1">
    <citation type="journal article" date="2014" name="Int. J. Syst. Evol. Microbiol.">
        <title>Complete genome sequence of Corynebacterium casei LMG S-19264T (=DSM 44701T), isolated from a smear-ripened cheese.</title>
        <authorList>
            <consortium name="US DOE Joint Genome Institute (JGI-PGF)"/>
            <person name="Walter F."/>
            <person name="Albersmeier A."/>
            <person name="Kalinowski J."/>
            <person name="Ruckert C."/>
        </authorList>
    </citation>
    <scope>NUCLEOTIDE SEQUENCE</scope>
    <source>
        <strain evidence="1">CGMCC 1.12187</strain>
    </source>
</reference>
<sequence>MSTVAAIQAATVTIRLDAHGDEIVVAAYRNAHDAQTPLASTTLELGEGADVWLTPALFSYPHGTVLREDYLRAVGRDELQDAVESVGRTGIAHLIGLEQFLSTARHLLVEVRPKGTGAEVVVTTRTLMMETTGLLDVAPYSELSVEITATPTEGQTTQALTPGREGLIWPVRSRVEELPSAVDPILAYALTLIGDPA</sequence>
<evidence type="ECO:0000313" key="1">
    <source>
        <dbReference type="EMBL" id="GGG68626.1"/>
    </source>
</evidence>
<organism evidence="1 2">
    <name type="scientific">Kocuria dechangensis</name>
    <dbReference type="NCBI Taxonomy" id="1176249"/>
    <lineage>
        <taxon>Bacteria</taxon>
        <taxon>Bacillati</taxon>
        <taxon>Actinomycetota</taxon>
        <taxon>Actinomycetes</taxon>
        <taxon>Micrococcales</taxon>
        <taxon>Micrococcaceae</taxon>
        <taxon>Kocuria</taxon>
    </lineage>
</organism>
<dbReference type="RefSeq" id="WP_188539781.1">
    <property type="nucleotide sequence ID" value="NZ_BMEQ01000031.1"/>
</dbReference>
<dbReference type="Proteomes" id="UP000638848">
    <property type="component" value="Unassembled WGS sequence"/>
</dbReference>
<keyword evidence="2" id="KW-1185">Reference proteome</keyword>
<reference evidence="1" key="2">
    <citation type="submission" date="2020-09" db="EMBL/GenBank/DDBJ databases">
        <authorList>
            <person name="Sun Q."/>
            <person name="Zhou Y."/>
        </authorList>
    </citation>
    <scope>NUCLEOTIDE SEQUENCE</scope>
    <source>
        <strain evidence="1">CGMCC 1.12187</strain>
    </source>
</reference>
<proteinExistence type="predicted"/>
<dbReference type="EMBL" id="BMEQ01000031">
    <property type="protein sequence ID" value="GGG68626.1"/>
    <property type="molecule type" value="Genomic_DNA"/>
</dbReference>
<accession>A0A917H6H1</accession>
<protein>
    <submittedName>
        <fullName evidence="1">Uncharacterized protein</fullName>
    </submittedName>
</protein>